<dbReference type="Pfam" id="PF00561">
    <property type="entry name" value="Abhydrolase_1"/>
    <property type="match status" value="1"/>
</dbReference>
<protein>
    <recommendedName>
        <fullName evidence="1">AB hydrolase-1 domain-containing protein</fullName>
    </recommendedName>
</protein>
<dbReference type="OrthoDB" id="408373at2759"/>
<dbReference type="PANTHER" id="PTHR43433">
    <property type="entry name" value="HYDROLASE, ALPHA/BETA FOLD FAMILY PROTEIN"/>
    <property type="match status" value="1"/>
</dbReference>
<dbReference type="Proteomes" id="UP000503462">
    <property type="component" value="Chromosome 2"/>
</dbReference>
<accession>A0A6H0XQK6</accession>
<organism evidence="2 3">
    <name type="scientific">Peltaster fructicola</name>
    <dbReference type="NCBI Taxonomy" id="286661"/>
    <lineage>
        <taxon>Eukaryota</taxon>
        <taxon>Fungi</taxon>
        <taxon>Dikarya</taxon>
        <taxon>Ascomycota</taxon>
        <taxon>Pezizomycotina</taxon>
        <taxon>Dothideomycetes</taxon>
        <taxon>Dothideomycetes incertae sedis</taxon>
        <taxon>Peltaster</taxon>
    </lineage>
</organism>
<evidence type="ECO:0000313" key="2">
    <source>
        <dbReference type="EMBL" id="QIW96898.1"/>
    </source>
</evidence>
<dbReference type="InterPro" id="IPR000073">
    <property type="entry name" value="AB_hydrolase_1"/>
</dbReference>
<evidence type="ECO:0000259" key="1">
    <source>
        <dbReference type="Pfam" id="PF00561"/>
    </source>
</evidence>
<dbReference type="AlphaFoldDB" id="A0A6H0XQK6"/>
<feature type="domain" description="AB hydrolase-1" evidence="1">
    <location>
        <begin position="25"/>
        <end position="264"/>
    </location>
</feature>
<dbReference type="EMBL" id="CP051140">
    <property type="protein sequence ID" value="QIW96898.1"/>
    <property type="molecule type" value="Genomic_DNA"/>
</dbReference>
<dbReference type="SUPFAM" id="SSF53474">
    <property type="entry name" value="alpha/beta-Hydrolases"/>
    <property type="match status" value="1"/>
</dbReference>
<dbReference type="PANTHER" id="PTHR43433:SF5">
    <property type="entry name" value="AB HYDROLASE-1 DOMAIN-CONTAINING PROTEIN"/>
    <property type="match status" value="1"/>
</dbReference>
<reference evidence="2 3" key="1">
    <citation type="journal article" date="2016" name="Sci. Rep.">
        <title>Peltaster fructicola genome reveals evolution from an invasive phytopathogen to an ectophytic parasite.</title>
        <authorList>
            <person name="Xu C."/>
            <person name="Chen H."/>
            <person name="Gleason M.L."/>
            <person name="Xu J.R."/>
            <person name="Liu H."/>
            <person name="Zhang R."/>
            <person name="Sun G."/>
        </authorList>
    </citation>
    <scope>NUCLEOTIDE SEQUENCE [LARGE SCALE GENOMIC DNA]</scope>
    <source>
        <strain evidence="2 3">LNHT1506</strain>
    </source>
</reference>
<dbReference type="Gene3D" id="3.40.50.1820">
    <property type="entry name" value="alpha/beta hydrolase"/>
    <property type="match status" value="1"/>
</dbReference>
<evidence type="ECO:0000313" key="3">
    <source>
        <dbReference type="Proteomes" id="UP000503462"/>
    </source>
</evidence>
<proteinExistence type="predicted"/>
<sequence>MPLANINSISINYEFQRAARDSSQTVVLVNGLADDLNTWDLQVPALAEAGYSVLRYDNRGIGRSASPAGPYTSQMLADDLHALLKHTGTTRFHLIGVSMGGMIAQTYALSYPNGSTLADGHEMLSVSLCCTYAEPTNFCSRMFDLWADMAVRMSIQDVMKDVILWCFTVSFFRTRTSDLIEIDQAMEQLSMSQEAYLAQLNVIRTFDTTESLKQLHVQQQALGNLDKSKVLVLAGEEDILIPTQLSRELHELLAGSNWKTVRGGHGCTVSGFYILASPSDILLSWNSQTTSTLLFCLS</sequence>
<keyword evidence="3" id="KW-1185">Reference proteome</keyword>
<name>A0A6H0XQK6_9PEZI</name>
<gene>
    <name evidence="2" type="ORF">AMS68_002416</name>
</gene>
<dbReference type="InterPro" id="IPR050471">
    <property type="entry name" value="AB_hydrolase"/>
</dbReference>
<dbReference type="InterPro" id="IPR029058">
    <property type="entry name" value="AB_hydrolase_fold"/>
</dbReference>